<keyword evidence="11" id="KW-1185">Reference proteome</keyword>
<evidence type="ECO:0000256" key="3">
    <source>
        <dbReference type="ARBA" id="ARBA00022722"/>
    </source>
</evidence>
<evidence type="ECO:0000256" key="6">
    <source>
        <dbReference type="ARBA" id="ARBA00022884"/>
    </source>
</evidence>
<dbReference type="AlphaFoldDB" id="S9QXA6"/>
<feature type="compositionally biased region" description="Low complexity" evidence="9">
    <location>
        <begin position="119"/>
        <end position="142"/>
    </location>
</feature>
<evidence type="ECO:0000313" key="10">
    <source>
        <dbReference type="EMBL" id="EPX84268.1"/>
    </source>
</evidence>
<dbReference type="Pfam" id="PF00825">
    <property type="entry name" value="Ribonuclease_P"/>
    <property type="match status" value="1"/>
</dbReference>
<dbReference type="EMBL" id="AOLV01000028">
    <property type="protein sequence ID" value="EPX84268.1"/>
    <property type="molecule type" value="Genomic_DNA"/>
</dbReference>
<evidence type="ECO:0000256" key="2">
    <source>
        <dbReference type="ARBA" id="ARBA00022694"/>
    </source>
</evidence>
<dbReference type="InterPro" id="IPR000100">
    <property type="entry name" value="RNase_P"/>
</dbReference>
<dbReference type="PANTHER" id="PTHR33992">
    <property type="entry name" value="RIBONUCLEASE P PROTEIN COMPONENT"/>
    <property type="match status" value="1"/>
</dbReference>
<comment type="catalytic activity">
    <reaction evidence="7">
        <text>Endonucleolytic cleavage of RNA, removing 5'-extranucleotides from tRNA precursor.</text>
        <dbReference type="EC" id="3.1.26.5"/>
    </reaction>
</comment>
<dbReference type="InterPro" id="IPR014721">
    <property type="entry name" value="Ribsml_uS5_D2-typ_fold_subgr"/>
</dbReference>
<dbReference type="HAMAP" id="MF_00227">
    <property type="entry name" value="RNase_P"/>
    <property type="match status" value="1"/>
</dbReference>
<comment type="function">
    <text evidence="1 7">RNaseP catalyzes the removal of the 5'-leader sequence from pre-tRNA to produce the mature 5'-terminus. It can also cleave other RNA substrates such as 4.5S RNA. The protein component plays an auxiliary but essential role in vivo by binding to the 5'-leader sequence and broadening the substrate specificity of the ribozyme.</text>
</comment>
<dbReference type="STRING" id="1123069.ruthe_02480"/>
<comment type="similarity">
    <text evidence="7">Belongs to the RnpA family.</text>
</comment>
<dbReference type="OrthoDB" id="9810867at2"/>
<sequence>MGTAGPIAVLKRRADFVAASQALRAGMPGFSLQARARGDDGPPRVGFTCSRKVGHAVARNRAKRRLRALAREVLVEQGRPGWDYVLVGRPGTTADLPFDRLREDLRRALARIHRPPPGAATEETAASAAAGAVPGTAAEGGR</sequence>
<dbReference type="GO" id="GO:0000049">
    <property type="term" value="F:tRNA binding"/>
    <property type="evidence" value="ECO:0007669"/>
    <property type="project" value="UniProtKB-UniRule"/>
</dbReference>
<evidence type="ECO:0000256" key="8">
    <source>
        <dbReference type="NCBIfam" id="TIGR00188"/>
    </source>
</evidence>
<evidence type="ECO:0000256" key="1">
    <source>
        <dbReference type="ARBA" id="ARBA00002663"/>
    </source>
</evidence>
<accession>S9QXA6</accession>
<dbReference type="Gene3D" id="3.30.230.10">
    <property type="match status" value="1"/>
</dbReference>
<dbReference type="EC" id="3.1.26.5" evidence="7 8"/>
<dbReference type="PROSITE" id="PS00648">
    <property type="entry name" value="RIBONUCLEASE_P"/>
    <property type="match status" value="1"/>
</dbReference>
<dbReference type="GO" id="GO:0042781">
    <property type="term" value="F:3'-tRNA processing endoribonuclease activity"/>
    <property type="evidence" value="ECO:0007669"/>
    <property type="project" value="TreeGrafter"/>
</dbReference>
<dbReference type="PANTHER" id="PTHR33992:SF1">
    <property type="entry name" value="RIBONUCLEASE P PROTEIN COMPONENT"/>
    <property type="match status" value="1"/>
</dbReference>
<comment type="subunit">
    <text evidence="7">Consists of a catalytic RNA component (M1 or rnpB) and a protein subunit.</text>
</comment>
<keyword evidence="4 7" id="KW-0255">Endonuclease</keyword>
<comment type="caution">
    <text evidence="10">The sequence shown here is derived from an EMBL/GenBank/DDBJ whole genome shotgun (WGS) entry which is preliminary data.</text>
</comment>
<dbReference type="PATRIC" id="fig|1123069.3.peg.2461"/>
<dbReference type="HOGENOM" id="CLU_117179_6_0_5"/>
<gene>
    <name evidence="7" type="primary">rnpA</name>
    <name evidence="10" type="ORF">ruthe_02480</name>
</gene>
<keyword evidence="3 7" id="KW-0540">Nuclease</keyword>
<keyword evidence="5 7" id="KW-0378">Hydrolase</keyword>
<dbReference type="GO" id="GO:0001682">
    <property type="term" value="P:tRNA 5'-leader removal"/>
    <property type="evidence" value="ECO:0007669"/>
    <property type="project" value="UniProtKB-UniRule"/>
</dbReference>
<keyword evidence="2 7" id="KW-0819">tRNA processing</keyword>
<dbReference type="GO" id="GO:0030677">
    <property type="term" value="C:ribonuclease P complex"/>
    <property type="evidence" value="ECO:0007669"/>
    <property type="project" value="TreeGrafter"/>
</dbReference>
<protein>
    <recommendedName>
        <fullName evidence="7 8">Ribonuclease P protein component</fullName>
        <shortName evidence="7">RNase P protein</shortName>
        <shortName evidence="7">RNaseP protein</shortName>
        <ecNumber evidence="7 8">3.1.26.5</ecNumber>
    </recommendedName>
    <alternativeName>
        <fullName evidence="7">Protein C5</fullName>
    </alternativeName>
</protein>
<dbReference type="SUPFAM" id="SSF54211">
    <property type="entry name" value="Ribosomal protein S5 domain 2-like"/>
    <property type="match status" value="1"/>
</dbReference>
<proteinExistence type="inferred from homology"/>
<evidence type="ECO:0000313" key="11">
    <source>
        <dbReference type="Proteomes" id="UP000015346"/>
    </source>
</evidence>
<name>S9QXA6_9RHOB</name>
<dbReference type="Proteomes" id="UP000015346">
    <property type="component" value="Unassembled WGS sequence"/>
</dbReference>
<dbReference type="InterPro" id="IPR020568">
    <property type="entry name" value="Ribosomal_Su5_D2-typ_SF"/>
</dbReference>
<dbReference type="GO" id="GO:0004526">
    <property type="term" value="F:ribonuclease P activity"/>
    <property type="evidence" value="ECO:0007669"/>
    <property type="project" value="UniProtKB-UniRule"/>
</dbReference>
<organism evidence="10 11">
    <name type="scientific">Rubellimicrobium thermophilum DSM 16684</name>
    <dbReference type="NCBI Taxonomy" id="1123069"/>
    <lineage>
        <taxon>Bacteria</taxon>
        <taxon>Pseudomonadati</taxon>
        <taxon>Pseudomonadota</taxon>
        <taxon>Alphaproteobacteria</taxon>
        <taxon>Rhodobacterales</taxon>
        <taxon>Roseobacteraceae</taxon>
        <taxon>Rubellimicrobium</taxon>
    </lineage>
</organism>
<reference evidence="10 11" key="1">
    <citation type="journal article" date="2013" name="Stand. Genomic Sci.">
        <title>Genome sequence of the reddish-pigmented Rubellimicrobium thermophilum type strain (DSM 16684(T)), a member of the Roseobacter clade.</title>
        <authorList>
            <person name="Fiebig A."/>
            <person name="Riedel T."/>
            <person name="Gronow S."/>
            <person name="Petersen J."/>
            <person name="Klenk H.P."/>
            <person name="Goker M."/>
        </authorList>
    </citation>
    <scope>NUCLEOTIDE SEQUENCE [LARGE SCALE GENOMIC DNA]</scope>
    <source>
        <strain evidence="10 11">DSM 16684</strain>
    </source>
</reference>
<dbReference type="InterPro" id="IPR020539">
    <property type="entry name" value="RNase_P_CS"/>
</dbReference>
<evidence type="ECO:0000256" key="7">
    <source>
        <dbReference type="HAMAP-Rule" id="MF_00227"/>
    </source>
</evidence>
<evidence type="ECO:0000256" key="5">
    <source>
        <dbReference type="ARBA" id="ARBA00022801"/>
    </source>
</evidence>
<feature type="region of interest" description="Disordered" evidence="9">
    <location>
        <begin position="115"/>
        <end position="142"/>
    </location>
</feature>
<dbReference type="RefSeq" id="WP_021098560.1">
    <property type="nucleotide sequence ID" value="NZ_KE557322.1"/>
</dbReference>
<keyword evidence="6 7" id="KW-0694">RNA-binding</keyword>
<evidence type="ECO:0000256" key="9">
    <source>
        <dbReference type="SAM" id="MobiDB-lite"/>
    </source>
</evidence>
<dbReference type="NCBIfam" id="TIGR00188">
    <property type="entry name" value="rnpA"/>
    <property type="match status" value="1"/>
</dbReference>
<evidence type="ECO:0000256" key="4">
    <source>
        <dbReference type="ARBA" id="ARBA00022759"/>
    </source>
</evidence>